<dbReference type="RefSeq" id="WP_154327863.1">
    <property type="nucleotide sequence ID" value="NZ_CP045696.1"/>
</dbReference>
<dbReference type="Proteomes" id="UP000483362">
    <property type="component" value="Unassembled WGS sequence"/>
</dbReference>
<evidence type="ECO:0000313" key="1">
    <source>
        <dbReference type="EMBL" id="MSS16353.1"/>
    </source>
</evidence>
<gene>
    <name evidence="1" type="ORF">FYJ29_00995</name>
</gene>
<evidence type="ECO:0000313" key="2">
    <source>
        <dbReference type="Proteomes" id="UP000483362"/>
    </source>
</evidence>
<accession>A0A6L5XAT5</accession>
<reference evidence="1 2" key="1">
    <citation type="submission" date="2019-08" db="EMBL/GenBank/DDBJ databases">
        <title>In-depth cultivation of the pig gut microbiome towards novel bacterial diversity and tailored functional studies.</title>
        <authorList>
            <person name="Wylensek D."/>
            <person name="Hitch T.C.A."/>
            <person name="Clavel T."/>
        </authorList>
    </citation>
    <scope>NUCLEOTIDE SEQUENCE [LARGE SCALE GENOMIC DNA]</scope>
    <source>
        <strain evidence="1 2">Oil-RF-744-WCA-WT-10</strain>
    </source>
</reference>
<organism evidence="1 2">
    <name type="scientific">Sodaliphilus pleomorphus</name>
    <dbReference type="NCBI Taxonomy" id="2606626"/>
    <lineage>
        <taxon>Bacteria</taxon>
        <taxon>Pseudomonadati</taxon>
        <taxon>Bacteroidota</taxon>
        <taxon>Bacteroidia</taxon>
        <taxon>Bacteroidales</taxon>
        <taxon>Muribaculaceae</taxon>
        <taxon>Sodaliphilus</taxon>
    </lineage>
</organism>
<proteinExistence type="predicted"/>
<dbReference type="PROSITE" id="PS51257">
    <property type="entry name" value="PROKAR_LIPOPROTEIN"/>
    <property type="match status" value="1"/>
</dbReference>
<name>A0A6L5XAT5_9BACT</name>
<protein>
    <recommendedName>
        <fullName evidence="3">Lipoprotein</fullName>
    </recommendedName>
</protein>
<dbReference type="AlphaFoldDB" id="A0A6L5XAT5"/>
<comment type="caution">
    <text evidence="1">The sequence shown here is derived from an EMBL/GenBank/DDBJ whole genome shotgun (WGS) entry which is preliminary data.</text>
</comment>
<keyword evidence="2" id="KW-1185">Reference proteome</keyword>
<dbReference type="EMBL" id="VULT01000001">
    <property type="protein sequence ID" value="MSS16353.1"/>
    <property type="molecule type" value="Genomic_DNA"/>
</dbReference>
<sequence>MKSLVIIATAAAMLLATGCREKSAGNTAGGQAIEGSFAGGAIHFGDSRQQVTRGLYSKGFTDAAGLDEAHFDTIGADAAGQPVLVKVLVPADTAGYDYLGMKWNNLQVQCDDKGLYSVTMHSRYGAKAAVDRQYAQLLEALKHKGYAMQKTVIGQSTVVGESTDIVGYRYQHGNRIVQIHNNDEDNGLSSISLIFNQQ</sequence>
<evidence type="ECO:0008006" key="3">
    <source>
        <dbReference type="Google" id="ProtNLM"/>
    </source>
</evidence>